<dbReference type="EMBL" id="NBII01000004">
    <property type="protein sequence ID" value="PAV19384.1"/>
    <property type="molecule type" value="Genomic_DNA"/>
</dbReference>
<dbReference type="InParanoid" id="A0A286UIT0"/>
<reference evidence="3 4" key="1">
    <citation type="journal article" date="2017" name="Mol. Ecol.">
        <title>Comparative and population genomic landscape of Phellinus noxius: A hypervariable fungus causing root rot in trees.</title>
        <authorList>
            <person name="Chung C.L."/>
            <person name="Lee T.J."/>
            <person name="Akiba M."/>
            <person name="Lee H.H."/>
            <person name="Kuo T.H."/>
            <person name="Liu D."/>
            <person name="Ke H.M."/>
            <person name="Yokoi T."/>
            <person name="Roa M.B."/>
            <person name="Lu M.J."/>
            <person name="Chang Y.Y."/>
            <person name="Ann P.J."/>
            <person name="Tsai J.N."/>
            <person name="Chen C.Y."/>
            <person name="Tzean S.S."/>
            <person name="Ota Y."/>
            <person name="Hattori T."/>
            <person name="Sahashi N."/>
            <person name="Liou R.F."/>
            <person name="Kikuchi T."/>
            <person name="Tsai I.J."/>
        </authorList>
    </citation>
    <scope>NUCLEOTIDE SEQUENCE [LARGE SCALE GENOMIC DNA]</scope>
    <source>
        <strain evidence="3 4">FFPRI411160</strain>
    </source>
</reference>
<name>A0A286UIT0_9AGAM</name>
<feature type="signal peptide" evidence="2">
    <location>
        <begin position="1"/>
        <end position="23"/>
    </location>
</feature>
<gene>
    <name evidence="3" type="ORF">PNOK_0431800</name>
</gene>
<evidence type="ECO:0000313" key="4">
    <source>
        <dbReference type="Proteomes" id="UP000217199"/>
    </source>
</evidence>
<evidence type="ECO:0000256" key="2">
    <source>
        <dbReference type="SAM" id="SignalP"/>
    </source>
</evidence>
<sequence length="193" mass="19177">MFVGKSFTAIAGLALICAPLIQASVVTVALGPIDASDGQSEGEIIGVGDEGTTFILSQPTRSDSANPGTLTMVQDASHVSIHLVATGDITEQIDVACGISGNIADCTEVLAEASGAISTAITFTTTNDAGFQTITVSTGSAPTDISQSTTAPASDATQASNTGSTESSAAERSSVVTMIGGVVPFLLAFVFGA</sequence>
<proteinExistence type="predicted"/>
<dbReference type="Proteomes" id="UP000217199">
    <property type="component" value="Unassembled WGS sequence"/>
</dbReference>
<keyword evidence="4" id="KW-1185">Reference proteome</keyword>
<evidence type="ECO:0000256" key="1">
    <source>
        <dbReference type="SAM" id="MobiDB-lite"/>
    </source>
</evidence>
<comment type="caution">
    <text evidence="3">The sequence shown here is derived from an EMBL/GenBank/DDBJ whole genome shotgun (WGS) entry which is preliminary data.</text>
</comment>
<feature type="chain" id="PRO_5013891089" evidence="2">
    <location>
        <begin position="24"/>
        <end position="193"/>
    </location>
</feature>
<protein>
    <submittedName>
        <fullName evidence="3">Uncharacterized protein</fullName>
    </submittedName>
</protein>
<dbReference type="AlphaFoldDB" id="A0A286UIT0"/>
<evidence type="ECO:0000313" key="3">
    <source>
        <dbReference type="EMBL" id="PAV19384.1"/>
    </source>
</evidence>
<keyword evidence="2" id="KW-0732">Signal</keyword>
<accession>A0A286UIT0</accession>
<feature type="region of interest" description="Disordered" evidence="1">
    <location>
        <begin position="139"/>
        <end position="170"/>
    </location>
</feature>
<organism evidence="3 4">
    <name type="scientific">Pyrrhoderma noxium</name>
    <dbReference type="NCBI Taxonomy" id="2282107"/>
    <lineage>
        <taxon>Eukaryota</taxon>
        <taxon>Fungi</taxon>
        <taxon>Dikarya</taxon>
        <taxon>Basidiomycota</taxon>
        <taxon>Agaricomycotina</taxon>
        <taxon>Agaricomycetes</taxon>
        <taxon>Hymenochaetales</taxon>
        <taxon>Hymenochaetaceae</taxon>
        <taxon>Pyrrhoderma</taxon>
    </lineage>
</organism>